<dbReference type="Proteomes" id="UP000644693">
    <property type="component" value="Unassembled WGS sequence"/>
</dbReference>
<dbReference type="SUPFAM" id="SSF51261">
    <property type="entry name" value="Duplicated hybrid motif"/>
    <property type="match status" value="1"/>
</dbReference>
<reference evidence="4" key="2">
    <citation type="submission" date="2020-09" db="EMBL/GenBank/DDBJ databases">
        <authorList>
            <person name="Sun Q."/>
            <person name="Kim S."/>
        </authorList>
    </citation>
    <scope>NUCLEOTIDE SEQUENCE</scope>
    <source>
        <strain evidence="4">KCTC 23430</strain>
    </source>
</reference>
<keyword evidence="2" id="KW-1133">Transmembrane helix</keyword>
<sequence>MKVILINRKHGGSRSIELGRWSCALLSLCCLGFAGLGYLAGMDAEPRSLRGATLDSLQDEVESQEESLADLREDAQRSLQAMTLNLAELQARLTRLDALGEHLTAMAGLEDGEFDFSQPPALGGPMADALGMELQRLDLSTGLKSLDDKISDREKQLGVLESMLSNRNLDAQAWLSGRPVEKGWISSPFGQRTDPFTGNPAMHYGVDLAGKEGSNIIAVAGGIVTQTGEQTGYGQYVELAHGDGFVTRYAHNKTNLVEPGDFVRKGEPIAIMGSTGRSTGPHVHFEVYKHGRAVDPASYMRRTRR</sequence>
<reference evidence="4" key="1">
    <citation type="journal article" date="2014" name="Int. J. Syst. Evol. Microbiol.">
        <title>Complete genome sequence of Corynebacterium casei LMG S-19264T (=DSM 44701T), isolated from a smear-ripened cheese.</title>
        <authorList>
            <consortium name="US DOE Joint Genome Institute (JGI-PGF)"/>
            <person name="Walter F."/>
            <person name="Albersmeier A."/>
            <person name="Kalinowski J."/>
            <person name="Ruckert C."/>
        </authorList>
    </citation>
    <scope>NUCLEOTIDE SEQUENCE</scope>
    <source>
        <strain evidence="4">KCTC 23430</strain>
    </source>
</reference>
<dbReference type="InterPro" id="IPR011055">
    <property type="entry name" value="Dup_hybrid_motif"/>
</dbReference>
<dbReference type="Pfam" id="PF01551">
    <property type="entry name" value="Peptidase_M23"/>
    <property type="match status" value="1"/>
</dbReference>
<dbReference type="InterPro" id="IPR016047">
    <property type="entry name" value="M23ase_b-sheet_dom"/>
</dbReference>
<dbReference type="InterPro" id="IPR050570">
    <property type="entry name" value="Cell_wall_metabolism_enzyme"/>
</dbReference>
<name>A0A918XDH4_9GAMM</name>
<keyword evidence="5" id="KW-1185">Reference proteome</keyword>
<keyword evidence="1" id="KW-0175">Coiled coil</keyword>
<dbReference type="EMBL" id="BMYM01000001">
    <property type="protein sequence ID" value="GHD26010.1"/>
    <property type="molecule type" value="Genomic_DNA"/>
</dbReference>
<dbReference type="RefSeq" id="WP_189474396.1">
    <property type="nucleotide sequence ID" value="NZ_BMYM01000001.1"/>
</dbReference>
<keyword evidence="2" id="KW-0472">Membrane</keyword>
<dbReference type="Gene3D" id="2.70.70.10">
    <property type="entry name" value="Glucose Permease (Domain IIA)"/>
    <property type="match status" value="1"/>
</dbReference>
<dbReference type="PANTHER" id="PTHR21666:SF291">
    <property type="entry name" value="STAGE II SPORULATION PROTEIN Q"/>
    <property type="match status" value="1"/>
</dbReference>
<evidence type="ECO:0000259" key="3">
    <source>
        <dbReference type="Pfam" id="PF01551"/>
    </source>
</evidence>
<organism evidence="4 5">
    <name type="scientific">Parahalioglobus pacificus</name>
    <dbReference type="NCBI Taxonomy" id="930806"/>
    <lineage>
        <taxon>Bacteria</taxon>
        <taxon>Pseudomonadati</taxon>
        <taxon>Pseudomonadota</taxon>
        <taxon>Gammaproteobacteria</taxon>
        <taxon>Cellvibrionales</taxon>
        <taxon>Halieaceae</taxon>
        <taxon>Parahalioglobus</taxon>
    </lineage>
</organism>
<evidence type="ECO:0000256" key="1">
    <source>
        <dbReference type="SAM" id="Coils"/>
    </source>
</evidence>
<keyword evidence="2" id="KW-0812">Transmembrane</keyword>
<accession>A0A918XDH4</accession>
<evidence type="ECO:0000256" key="2">
    <source>
        <dbReference type="SAM" id="Phobius"/>
    </source>
</evidence>
<feature type="domain" description="M23ase beta-sheet core" evidence="3">
    <location>
        <begin position="202"/>
        <end position="296"/>
    </location>
</feature>
<evidence type="ECO:0000313" key="4">
    <source>
        <dbReference type="EMBL" id="GHD26010.1"/>
    </source>
</evidence>
<dbReference type="PANTHER" id="PTHR21666">
    <property type="entry name" value="PEPTIDASE-RELATED"/>
    <property type="match status" value="1"/>
</dbReference>
<feature type="coiled-coil region" evidence="1">
    <location>
        <begin position="54"/>
        <end position="99"/>
    </location>
</feature>
<feature type="transmembrane region" description="Helical" evidence="2">
    <location>
        <begin position="21"/>
        <end position="40"/>
    </location>
</feature>
<dbReference type="GO" id="GO:0004222">
    <property type="term" value="F:metalloendopeptidase activity"/>
    <property type="evidence" value="ECO:0007669"/>
    <property type="project" value="TreeGrafter"/>
</dbReference>
<protein>
    <recommendedName>
        <fullName evidence="3">M23ase beta-sheet core domain-containing protein</fullName>
    </recommendedName>
</protein>
<comment type="caution">
    <text evidence="4">The sequence shown here is derived from an EMBL/GenBank/DDBJ whole genome shotgun (WGS) entry which is preliminary data.</text>
</comment>
<dbReference type="FunFam" id="2.70.70.10:FF:000006">
    <property type="entry name" value="M23 family peptidase"/>
    <property type="match status" value="1"/>
</dbReference>
<gene>
    <name evidence="4" type="ORF">GCM10007053_02460</name>
</gene>
<proteinExistence type="predicted"/>
<dbReference type="AlphaFoldDB" id="A0A918XDH4"/>
<evidence type="ECO:0000313" key="5">
    <source>
        <dbReference type="Proteomes" id="UP000644693"/>
    </source>
</evidence>
<dbReference type="CDD" id="cd12797">
    <property type="entry name" value="M23_peptidase"/>
    <property type="match status" value="1"/>
</dbReference>